<keyword evidence="6" id="KW-0808">Transferase</keyword>
<comment type="caution">
    <text evidence="15">The sequence shown here is derived from an EMBL/GenBank/DDBJ whole genome shotgun (WGS) entry which is preliminary data.</text>
</comment>
<evidence type="ECO:0000256" key="13">
    <source>
        <dbReference type="SAM" id="MobiDB-lite"/>
    </source>
</evidence>
<dbReference type="Pfam" id="PF00456">
    <property type="entry name" value="Transketolase_N"/>
    <property type="match status" value="1"/>
</dbReference>
<feature type="region of interest" description="Disordered" evidence="13">
    <location>
        <begin position="253"/>
        <end position="272"/>
    </location>
</feature>
<accession>A0ABU5ND26</accession>
<evidence type="ECO:0000313" key="15">
    <source>
        <dbReference type="EMBL" id="MEA0971070.1"/>
    </source>
</evidence>
<dbReference type="Gene3D" id="3.40.50.920">
    <property type="match status" value="1"/>
</dbReference>
<evidence type="ECO:0000256" key="5">
    <source>
        <dbReference type="ARBA" id="ARBA00013152"/>
    </source>
</evidence>
<keyword evidence="16" id="KW-1185">Reference proteome</keyword>
<dbReference type="CDD" id="cd02012">
    <property type="entry name" value="TPP_TK"/>
    <property type="match status" value="1"/>
</dbReference>
<dbReference type="InterPro" id="IPR033247">
    <property type="entry name" value="Transketolase_fam"/>
</dbReference>
<name>A0ABU5ND26_9RICK</name>
<dbReference type="Pfam" id="PF02779">
    <property type="entry name" value="Transket_pyr"/>
    <property type="match status" value="1"/>
</dbReference>
<keyword evidence="9" id="KW-0460">Magnesium</keyword>
<keyword evidence="7" id="KW-0479">Metal-binding</keyword>
<dbReference type="SUPFAM" id="SSF52922">
    <property type="entry name" value="TK C-terminal domain-like"/>
    <property type="match status" value="1"/>
</dbReference>
<evidence type="ECO:0000256" key="4">
    <source>
        <dbReference type="ARBA" id="ARBA00011738"/>
    </source>
</evidence>
<evidence type="ECO:0000313" key="16">
    <source>
        <dbReference type="Proteomes" id="UP001291687"/>
    </source>
</evidence>
<keyword evidence="10" id="KW-0786">Thiamine pyrophosphate</keyword>
<dbReference type="Pfam" id="PF22613">
    <property type="entry name" value="Transketolase_C_1"/>
    <property type="match status" value="1"/>
</dbReference>
<dbReference type="Proteomes" id="UP001291687">
    <property type="component" value="Unassembled WGS sequence"/>
</dbReference>
<dbReference type="Gene3D" id="3.40.50.970">
    <property type="match status" value="2"/>
</dbReference>
<sequence>MNGTKKQNYSLDQLSDCIKILSADAVEKAKSGHPGLPLGFSQVMTCLAFEFLKFNPHDSKWFNRDRLVLSAGHGSMMLYSFLYLTGYKDFPLNDIKNFRQLYSKAAGHPENHLFEAIETTTGPLGQGLANSVGMAIAAKKYQAELGDNICNYKTYAIVGDGCLMEGISYEALSIAGHLKLNNLIILFDDNGISIDGKVSLAVSENHLMKLEAFGFNVASVDGHDTTQICQALSDAQLSDKPSFIAFKTKIGKGTKDKEGSEKSHGSPLGPDEIQHLKSNISFAGEEFFIPEDIKQLWEQAWLRNQAEYSSWQKEFAALSSAQKAYINKAKITLQKDIPTPTKPEATRVSSGRIIESLMQNENKTIVGSADLASSNGLTNQACKVINSNDFSGNFIHYGVRENAMAAIMNGLALSNFLPIGGTFFVFSDYMRPSIRLAALMGLPVIFVMTHDSIGVGEDGPTHQPIEHLASFRAMPNIDVFRPADFIEVKECYEIALKNTTNPSMIVLSRQNVSQIRIDSDKNQSEKGGYIISEAHKPKSIDFTIFSTGSEVSLAMEVQKVLEAQDLSVRICSIPCFSTLLRQGKNYLHELQGNAKDLVAIEAASSFGWSSIIGLEGIFFGLDTFGASAPAEKLYEHYGLNSSIISQKLLSHKKT</sequence>
<evidence type="ECO:0000256" key="2">
    <source>
        <dbReference type="ARBA" id="ARBA00001964"/>
    </source>
</evidence>
<evidence type="ECO:0000256" key="1">
    <source>
        <dbReference type="ARBA" id="ARBA00001946"/>
    </source>
</evidence>
<evidence type="ECO:0000256" key="3">
    <source>
        <dbReference type="ARBA" id="ARBA00007131"/>
    </source>
</evidence>
<evidence type="ECO:0000256" key="9">
    <source>
        <dbReference type="ARBA" id="ARBA00022842"/>
    </source>
</evidence>
<comment type="catalytic activity">
    <reaction evidence="11">
        <text>D-sedoheptulose 7-phosphate + D-glyceraldehyde 3-phosphate = aldehydo-D-ribose 5-phosphate + D-xylulose 5-phosphate</text>
        <dbReference type="Rhea" id="RHEA:10508"/>
        <dbReference type="ChEBI" id="CHEBI:57483"/>
        <dbReference type="ChEBI" id="CHEBI:57737"/>
        <dbReference type="ChEBI" id="CHEBI:58273"/>
        <dbReference type="ChEBI" id="CHEBI:59776"/>
        <dbReference type="EC" id="2.2.1.1"/>
    </reaction>
</comment>
<dbReference type="InterPro" id="IPR009014">
    <property type="entry name" value="Transketo_C/PFOR_II"/>
</dbReference>
<dbReference type="EMBL" id="JARJFB010000077">
    <property type="protein sequence ID" value="MEA0971070.1"/>
    <property type="molecule type" value="Genomic_DNA"/>
</dbReference>
<evidence type="ECO:0000256" key="6">
    <source>
        <dbReference type="ARBA" id="ARBA00022679"/>
    </source>
</evidence>
<dbReference type="EC" id="2.2.1.1" evidence="5 12"/>
<dbReference type="InterPro" id="IPR005478">
    <property type="entry name" value="Transketolase_bac-like"/>
</dbReference>
<evidence type="ECO:0000256" key="7">
    <source>
        <dbReference type="ARBA" id="ARBA00022723"/>
    </source>
</evidence>
<dbReference type="PANTHER" id="PTHR43522">
    <property type="entry name" value="TRANSKETOLASE"/>
    <property type="match status" value="1"/>
</dbReference>
<dbReference type="NCBIfam" id="TIGR00232">
    <property type="entry name" value="tktlase_bact"/>
    <property type="match status" value="1"/>
</dbReference>
<comment type="cofactor">
    <cofactor evidence="2">
        <name>thiamine diphosphate</name>
        <dbReference type="ChEBI" id="CHEBI:58937"/>
    </cofactor>
</comment>
<dbReference type="SUPFAM" id="SSF52518">
    <property type="entry name" value="Thiamin diphosphate-binding fold (THDP-binding)"/>
    <property type="match status" value="2"/>
</dbReference>
<dbReference type="PANTHER" id="PTHR43522:SF2">
    <property type="entry name" value="TRANSKETOLASE 1-RELATED"/>
    <property type="match status" value="1"/>
</dbReference>
<dbReference type="PROSITE" id="PS00802">
    <property type="entry name" value="TRANSKETOLASE_2"/>
    <property type="match status" value="1"/>
</dbReference>
<evidence type="ECO:0000259" key="14">
    <source>
        <dbReference type="SMART" id="SM00861"/>
    </source>
</evidence>
<feature type="compositionally biased region" description="Basic and acidic residues" evidence="13">
    <location>
        <begin position="253"/>
        <end position="264"/>
    </location>
</feature>
<dbReference type="InterPro" id="IPR020826">
    <property type="entry name" value="Transketolase_BS"/>
</dbReference>
<evidence type="ECO:0000256" key="11">
    <source>
        <dbReference type="ARBA" id="ARBA00049473"/>
    </source>
</evidence>
<proteinExistence type="inferred from homology"/>
<evidence type="ECO:0000256" key="10">
    <source>
        <dbReference type="ARBA" id="ARBA00023052"/>
    </source>
</evidence>
<gene>
    <name evidence="15" type="ORF">Megvenef_01042</name>
</gene>
<dbReference type="InterPro" id="IPR029061">
    <property type="entry name" value="THDP-binding"/>
</dbReference>
<comment type="subunit">
    <text evidence="4">Homodimer.</text>
</comment>
<evidence type="ECO:0000256" key="8">
    <source>
        <dbReference type="ARBA" id="ARBA00022837"/>
    </source>
</evidence>
<keyword evidence="8" id="KW-0106">Calcium</keyword>
<organism evidence="15 16">
    <name type="scientific">Candidatus Megaera venefica</name>
    <dbReference type="NCBI Taxonomy" id="2055910"/>
    <lineage>
        <taxon>Bacteria</taxon>
        <taxon>Pseudomonadati</taxon>
        <taxon>Pseudomonadota</taxon>
        <taxon>Alphaproteobacteria</taxon>
        <taxon>Rickettsiales</taxon>
        <taxon>Rickettsiaceae</taxon>
        <taxon>Candidatus Megaera</taxon>
    </lineage>
</organism>
<evidence type="ECO:0000256" key="12">
    <source>
        <dbReference type="NCBIfam" id="TIGR00232"/>
    </source>
</evidence>
<comment type="cofactor">
    <cofactor evidence="1">
        <name>Mg(2+)</name>
        <dbReference type="ChEBI" id="CHEBI:18420"/>
    </cofactor>
</comment>
<dbReference type="InterPro" id="IPR005474">
    <property type="entry name" value="Transketolase_N"/>
</dbReference>
<dbReference type="InterPro" id="IPR055152">
    <property type="entry name" value="Transketolase-like_C_2"/>
</dbReference>
<dbReference type="CDD" id="cd07033">
    <property type="entry name" value="TPP_PYR_DXS_TK_like"/>
    <property type="match status" value="1"/>
</dbReference>
<dbReference type="InterPro" id="IPR005475">
    <property type="entry name" value="Transketolase-like_Pyr-bd"/>
</dbReference>
<dbReference type="SMART" id="SM00861">
    <property type="entry name" value="Transket_pyr"/>
    <property type="match status" value="1"/>
</dbReference>
<dbReference type="RefSeq" id="WP_322776970.1">
    <property type="nucleotide sequence ID" value="NZ_JARJFB010000077.1"/>
</dbReference>
<reference evidence="15 16" key="1">
    <citation type="submission" date="2023-03" db="EMBL/GenBank/DDBJ databases">
        <title>Host association and intracellularity evolved multiple times independently in the Rickettsiales.</title>
        <authorList>
            <person name="Castelli M."/>
            <person name="Nardi T."/>
            <person name="Gammuto L."/>
            <person name="Bellinzona G."/>
            <person name="Sabaneyeva E."/>
            <person name="Potekhin A."/>
            <person name="Serra V."/>
            <person name="Petroni G."/>
            <person name="Sassera D."/>
        </authorList>
    </citation>
    <scope>NUCLEOTIDE SEQUENCE [LARGE SCALE GENOMIC DNA]</scope>
    <source>
        <strain evidence="15 16">Sr 2-6</strain>
    </source>
</reference>
<protein>
    <recommendedName>
        <fullName evidence="5 12">Transketolase</fullName>
        <ecNumber evidence="5 12">2.2.1.1</ecNumber>
    </recommendedName>
</protein>
<feature type="domain" description="Transketolase-like pyrimidine-binding" evidence="14">
    <location>
        <begin position="344"/>
        <end position="514"/>
    </location>
</feature>
<comment type="similarity">
    <text evidence="3">Belongs to the transketolase family.</text>
</comment>